<keyword evidence="6" id="KW-0604">Photosystem II</keyword>
<keyword evidence="8" id="KW-0732">Signal</keyword>
<keyword evidence="2" id="KW-0602">Photosynthesis</keyword>
<evidence type="ECO:0000256" key="5">
    <source>
        <dbReference type="ARBA" id="ARBA00023136"/>
    </source>
</evidence>
<evidence type="ECO:0000256" key="4">
    <source>
        <dbReference type="ARBA" id="ARBA00022989"/>
    </source>
</evidence>
<dbReference type="InterPro" id="IPR007826">
    <property type="entry name" value="PSII_PsbM"/>
</dbReference>
<comment type="caution">
    <text evidence="9">The sequence shown here is derived from an EMBL/GenBank/DDBJ whole genome shotgun (WGS) entry which is preliminary data.</text>
</comment>
<keyword evidence="5 7" id="KW-0472">Membrane</keyword>
<evidence type="ECO:0000256" key="2">
    <source>
        <dbReference type="ARBA" id="ARBA00022531"/>
    </source>
</evidence>
<evidence type="ECO:0000256" key="8">
    <source>
        <dbReference type="SAM" id="SignalP"/>
    </source>
</evidence>
<organism evidence="9 10">
    <name type="scientific">Nannochloropsis salina CCMP1776</name>
    <dbReference type="NCBI Taxonomy" id="1027361"/>
    <lineage>
        <taxon>Eukaryota</taxon>
        <taxon>Sar</taxon>
        <taxon>Stramenopiles</taxon>
        <taxon>Ochrophyta</taxon>
        <taxon>Eustigmatophyceae</taxon>
        <taxon>Eustigmatales</taxon>
        <taxon>Monodopsidaceae</taxon>
        <taxon>Microchloropsis</taxon>
        <taxon>Microchloropsis salina</taxon>
    </lineage>
</organism>
<feature type="transmembrane region" description="Helical" evidence="7">
    <location>
        <begin position="86"/>
        <end position="108"/>
    </location>
</feature>
<gene>
    <name evidence="9" type="ORF">NSK_007857</name>
</gene>
<evidence type="ECO:0000313" key="9">
    <source>
        <dbReference type="EMBL" id="TFJ80680.1"/>
    </source>
</evidence>
<dbReference type="EMBL" id="SDOX01000158">
    <property type="protein sequence ID" value="TFJ80680.1"/>
    <property type="molecule type" value="Genomic_DNA"/>
</dbReference>
<feature type="signal peptide" evidence="8">
    <location>
        <begin position="1"/>
        <end position="22"/>
    </location>
</feature>
<evidence type="ECO:0000313" key="10">
    <source>
        <dbReference type="Proteomes" id="UP000355283"/>
    </source>
</evidence>
<sequence>MSRTSMLFVTAIAALLALSAQAFVPTSKLVQPAAVAAGRKAATSMKLDVPAVVAGLAPAALAAPAFAADQIMTALPSTTVSLEVTFAAYLAVLLGTFVPVAFLIILYIQSESRKAGEAAGRGE</sequence>
<dbReference type="OrthoDB" id="40270at2759"/>
<evidence type="ECO:0000256" key="3">
    <source>
        <dbReference type="ARBA" id="ARBA00022692"/>
    </source>
</evidence>
<name>A0A4D9CNG8_9STRA</name>
<dbReference type="GO" id="GO:0009523">
    <property type="term" value="C:photosystem II"/>
    <property type="evidence" value="ECO:0007669"/>
    <property type="project" value="UniProtKB-KW"/>
</dbReference>
<dbReference type="InterPro" id="IPR037269">
    <property type="entry name" value="PSII_PsbM_sf"/>
</dbReference>
<evidence type="ECO:0000256" key="7">
    <source>
        <dbReference type="SAM" id="Phobius"/>
    </source>
</evidence>
<dbReference type="Pfam" id="PF05151">
    <property type="entry name" value="PsbM"/>
    <property type="match status" value="1"/>
</dbReference>
<accession>A0A4D9CNG8</accession>
<dbReference type="NCBIfam" id="TIGR03038">
    <property type="entry name" value="PS_II_psbM"/>
    <property type="match status" value="1"/>
</dbReference>
<evidence type="ECO:0000256" key="1">
    <source>
        <dbReference type="ARBA" id="ARBA00022469"/>
    </source>
</evidence>
<evidence type="ECO:0008006" key="11">
    <source>
        <dbReference type="Google" id="ProtNLM"/>
    </source>
</evidence>
<feature type="chain" id="PRO_5020033164" description="Photosystem II reaction center M protein" evidence="8">
    <location>
        <begin position="23"/>
        <end position="123"/>
    </location>
</feature>
<keyword evidence="3 7" id="KW-0812">Transmembrane</keyword>
<proteinExistence type="predicted"/>
<keyword evidence="4 7" id="KW-1133">Transmembrane helix</keyword>
<keyword evidence="1" id="KW-0674">Reaction center</keyword>
<evidence type="ECO:0000256" key="6">
    <source>
        <dbReference type="ARBA" id="ARBA00023276"/>
    </source>
</evidence>
<dbReference type="GO" id="GO:0019684">
    <property type="term" value="P:photosynthesis, light reaction"/>
    <property type="evidence" value="ECO:0007669"/>
    <property type="project" value="InterPro"/>
</dbReference>
<protein>
    <recommendedName>
        <fullName evidence="11">Photosystem II reaction center M protein</fullName>
    </recommendedName>
</protein>
<keyword evidence="10" id="KW-1185">Reference proteome</keyword>
<reference evidence="9 10" key="1">
    <citation type="submission" date="2019-01" db="EMBL/GenBank/DDBJ databases">
        <title>Nuclear Genome Assembly of the Microalgal Biofuel strain Nannochloropsis salina CCMP1776.</title>
        <authorList>
            <person name="Hovde B."/>
        </authorList>
    </citation>
    <scope>NUCLEOTIDE SEQUENCE [LARGE SCALE GENOMIC DNA]</scope>
    <source>
        <strain evidence="9 10">CCMP1776</strain>
    </source>
</reference>
<dbReference type="AlphaFoldDB" id="A0A4D9CNG8"/>
<dbReference type="SUPFAM" id="SSF161033">
    <property type="entry name" value="Photosystem II reaction center protein M, PsbM"/>
    <property type="match status" value="1"/>
</dbReference>
<dbReference type="Proteomes" id="UP000355283">
    <property type="component" value="Unassembled WGS sequence"/>
</dbReference>